<dbReference type="GeneID" id="57365046"/>
<dbReference type="AlphaFoldDB" id="A0AAN6BEW2"/>
<reference evidence="2" key="1">
    <citation type="journal article" date="2023" name="PeerJ">
        <title>Selection and evaluation of lactic acid bacteria from chicken feces in Thailand as potential probiotics.</title>
        <authorList>
            <person name="Khurajog B."/>
            <person name="Disastra Y."/>
            <person name="Lawwyne L.D."/>
            <person name="Sirichokchatchawan W."/>
            <person name="Niyomtham W."/>
            <person name="Yindee J."/>
            <person name="Hampson D.J."/>
            <person name="Prapasarakul N."/>
        </authorList>
    </citation>
    <scope>NUCLEOTIDE SEQUENCE</scope>
    <source>
        <strain evidence="2">BF14</strain>
        <strain evidence="1">BF9</strain>
    </source>
</reference>
<dbReference type="Proteomes" id="UP001280897">
    <property type="component" value="Unassembled WGS sequence"/>
</dbReference>
<dbReference type="EMBL" id="JAWJAX010000008">
    <property type="protein sequence ID" value="MDV2911678.1"/>
    <property type="molecule type" value="Genomic_DNA"/>
</dbReference>
<organism evidence="2 3">
    <name type="scientific">Pediococcus acidilactici</name>
    <dbReference type="NCBI Taxonomy" id="1254"/>
    <lineage>
        <taxon>Bacteria</taxon>
        <taxon>Bacillati</taxon>
        <taxon>Bacillota</taxon>
        <taxon>Bacilli</taxon>
        <taxon>Lactobacillales</taxon>
        <taxon>Lactobacillaceae</taxon>
        <taxon>Pediococcus</taxon>
        <taxon>Pediococcus acidilactici group</taxon>
    </lineage>
</organism>
<gene>
    <name evidence="1" type="ORF">R0G89_08425</name>
    <name evidence="2" type="ORF">R0H03_07355</name>
</gene>
<evidence type="ECO:0000313" key="2">
    <source>
        <dbReference type="EMBL" id="MDV2911678.1"/>
    </source>
</evidence>
<dbReference type="Proteomes" id="UP001280415">
    <property type="component" value="Unassembled WGS sequence"/>
</dbReference>
<comment type="caution">
    <text evidence="2">The sequence shown here is derived from an EMBL/GenBank/DDBJ whole genome shotgun (WGS) entry which is preliminary data.</text>
</comment>
<name>A0AAN6BEW2_PEDAC</name>
<evidence type="ECO:0000313" key="3">
    <source>
        <dbReference type="Proteomes" id="UP001280415"/>
    </source>
</evidence>
<dbReference type="RefSeq" id="WP_002830575.1">
    <property type="nucleotide sequence ID" value="NZ_BMWN01000005.1"/>
</dbReference>
<proteinExistence type="predicted"/>
<sequence>MSVIVPIERIRLGNSEVETPGLTLKVTNVLRGENAVLGFLDGGDDLIISVLKAQNGKANIGDQWIKFEIRDLGNQVEVRCDETIKITDIFALLQNMSRSYV</sequence>
<reference evidence="2" key="2">
    <citation type="submission" date="2023-10" db="EMBL/GenBank/DDBJ databases">
        <authorList>
            <person name="Khurajog B."/>
        </authorList>
    </citation>
    <scope>NUCLEOTIDE SEQUENCE</scope>
    <source>
        <strain evidence="2">BF14</strain>
        <strain evidence="1">BF9</strain>
    </source>
</reference>
<accession>A0AAN6BEW2</accession>
<dbReference type="EMBL" id="JAWJAV010000005">
    <property type="protein sequence ID" value="MDV2621751.1"/>
    <property type="molecule type" value="Genomic_DNA"/>
</dbReference>
<evidence type="ECO:0000313" key="1">
    <source>
        <dbReference type="EMBL" id="MDV2621751.1"/>
    </source>
</evidence>
<protein>
    <submittedName>
        <fullName evidence="2">Uncharacterized protein</fullName>
    </submittedName>
</protein>